<feature type="region of interest" description="Disordered" evidence="1">
    <location>
        <begin position="1"/>
        <end position="83"/>
    </location>
</feature>
<dbReference type="EMBL" id="ML180157">
    <property type="protein sequence ID" value="THU78650.1"/>
    <property type="molecule type" value="Genomic_DNA"/>
</dbReference>
<dbReference type="AlphaFoldDB" id="A0A4S8KSG2"/>
<keyword evidence="4" id="KW-1185">Reference proteome</keyword>
<evidence type="ECO:0000313" key="4">
    <source>
        <dbReference type="Proteomes" id="UP000297245"/>
    </source>
</evidence>
<reference evidence="3 4" key="1">
    <citation type="journal article" date="2019" name="Nat. Ecol. Evol.">
        <title>Megaphylogeny resolves global patterns of mushroom evolution.</title>
        <authorList>
            <person name="Varga T."/>
            <person name="Krizsan K."/>
            <person name="Foldi C."/>
            <person name="Dima B."/>
            <person name="Sanchez-Garcia M."/>
            <person name="Sanchez-Ramirez S."/>
            <person name="Szollosi G.J."/>
            <person name="Szarkandi J.G."/>
            <person name="Papp V."/>
            <person name="Albert L."/>
            <person name="Andreopoulos W."/>
            <person name="Angelini C."/>
            <person name="Antonin V."/>
            <person name="Barry K.W."/>
            <person name="Bougher N.L."/>
            <person name="Buchanan P."/>
            <person name="Buyck B."/>
            <person name="Bense V."/>
            <person name="Catcheside P."/>
            <person name="Chovatia M."/>
            <person name="Cooper J."/>
            <person name="Damon W."/>
            <person name="Desjardin D."/>
            <person name="Finy P."/>
            <person name="Geml J."/>
            <person name="Haridas S."/>
            <person name="Hughes K."/>
            <person name="Justo A."/>
            <person name="Karasinski D."/>
            <person name="Kautmanova I."/>
            <person name="Kiss B."/>
            <person name="Kocsube S."/>
            <person name="Kotiranta H."/>
            <person name="LaButti K.M."/>
            <person name="Lechner B.E."/>
            <person name="Liimatainen K."/>
            <person name="Lipzen A."/>
            <person name="Lukacs Z."/>
            <person name="Mihaltcheva S."/>
            <person name="Morgado L.N."/>
            <person name="Niskanen T."/>
            <person name="Noordeloos M.E."/>
            <person name="Ohm R.A."/>
            <person name="Ortiz-Santana B."/>
            <person name="Ovrebo C."/>
            <person name="Racz N."/>
            <person name="Riley R."/>
            <person name="Savchenko A."/>
            <person name="Shiryaev A."/>
            <person name="Soop K."/>
            <person name="Spirin V."/>
            <person name="Szebenyi C."/>
            <person name="Tomsovsky M."/>
            <person name="Tulloss R.E."/>
            <person name="Uehling J."/>
            <person name="Grigoriev I.V."/>
            <person name="Vagvolgyi C."/>
            <person name="Papp T."/>
            <person name="Martin F.M."/>
            <person name="Miettinen O."/>
            <person name="Hibbett D.S."/>
            <person name="Nagy L.G."/>
        </authorList>
    </citation>
    <scope>NUCLEOTIDE SEQUENCE [LARGE SCALE GENOMIC DNA]</scope>
    <source>
        <strain evidence="3 4">CBS 962.96</strain>
    </source>
</reference>
<accession>A0A4S8KSG2</accession>
<feature type="compositionally biased region" description="Low complexity" evidence="1">
    <location>
        <begin position="66"/>
        <end position="82"/>
    </location>
</feature>
<dbReference type="Proteomes" id="UP000297245">
    <property type="component" value="Unassembled WGS sequence"/>
</dbReference>
<gene>
    <name evidence="3" type="ORF">K435DRAFT_876408</name>
</gene>
<dbReference type="Pfam" id="PF20236">
    <property type="entry name" value="DUF6593"/>
    <property type="match status" value="1"/>
</dbReference>
<evidence type="ECO:0000259" key="2">
    <source>
        <dbReference type="Pfam" id="PF20236"/>
    </source>
</evidence>
<feature type="compositionally biased region" description="Polar residues" evidence="1">
    <location>
        <begin position="31"/>
        <end position="49"/>
    </location>
</feature>
<protein>
    <recommendedName>
        <fullName evidence="2">DUF6593 domain-containing protein</fullName>
    </recommendedName>
</protein>
<evidence type="ECO:0000313" key="3">
    <source>
        <dbReference type="EMBL" id="THU78650.1"/>
    </source>
</evidence>
<organism evidence="3 4">
    <name type="scientific">Dendrothele bispora (strain CBS 962.96)</name>
    <dbReference type="NCBI Taxonomy" id="1314807"/>
    <lineage>
        <taxon>Eukaryota</taxon>
        <taxon>Fungi</taxon>
        <taxon>Dikarya</taxon>
        <taxon>Basidiomycota</taxon>
        <taxon>Agaricomycotina</taxon>
        <taxon>Agaricomycetes</taxon>
        <taxon>Agaricomycetidae</taxon>
        <taxon>Agaricales</taxon>
        <taxon>Agaricales incertae sedis</taxon>
        <taxon>Dendrothele</taxon>
    </lineage>
</organism>
<name>A0A4S8KSG2_DENBC</name>
<feature type="compositionally biased region" description="Polar residues" evidence="1">
    <location>
        <begin position="56"/>
        <end position="65"/>
    </location>
</feature>
<dbReference type="InterPro" id="IPR046528">
    <property type="entry name" value="DUF6593"/>
</dbReference>
<proteinExistence type="predicted"/>
<evidence type="ECO:0000256" key="1">
    <source>
        <dbReference type="SAM" id="MobiDB-lite"/>
    </source>
</evidence>
<feature type="domain" description="DUF6593" evidence="2">
    <location>
        <begin position="101"/>
        <end position="257"/>
    </location>
</feature>
<sequence>MNFPTPATHASPYAGAPHPPNGLPSHGPPAGSNQLYPYSQSHYPTYQNSPVPPQNAPTDFQSHSHTQSLPYSSQPSTYTPPSFHREQTQIDLLITDPTLINSFFVTQQGLALYKSETKSGFWGDKKTIVYKLDSANTGPTSSRPPASSYPGGFPFVKMAEVETHSFSDNVVKVWERDVKPVKLTTWNESVEFPGLDGHAYKWKYNKDGFKLERRDTSDHKTLGSLSIEAGTIRIERDAMHLLDQCIATLVLGAKNRKETKEAITAAAEAVSGAA</sequence>